<protein>
    <submittedName>
        <fullName evidence="1">Capsule polysaccharide modification protein LipA</fullName>
    </submittedName>
</protein>
<dbReference type="InterPro" id="IPR007833">
    <property type="entry name" value="Capsule_polysaccharide_synth"/>
</dbReference>
<dbReference type="GO" id="GO:0000271">
    <property type="term" value="P:polysaccharide biosynthetic process"/>
    <property type="evidence" value="ECO:0007669"/>
    <property type="project" value="InterPro"/>
</dbReference>
<dbReference type="EMBL" id="CP021509">
    <property type="protein sequence ID" value="ARW47195.1"/>
    <property type="molecule type" value="Genomic_DNA"/>
</dbReference>
<evidence type="ECO:0000313" key="2">
    <source>
        <dbReference type="Proteomes" id="UP000196205"/>
    </source>
</evidence>
<dbReference type="GO" id="GO:0015774">
    <property type="term" value="P:polysaccharide transport"/>
    <property type="evidence" value="ECO:0007669"/>
    <property type="project" value="InterPro"/>
</dbReference>
<dbReference type="Proteomes" id="UP000196205">
    <property type="component" value="Chromosome"/>
</dbReference>
<dbReference type="CDD" id="cd16439">
    <property type="entry name" value="beta_Kdo_transferase_KpsC_2"/>
    <property type="match status" value="1"/>
</dbReference>
<sequence>MIPLRKKEIENKKHFFLAPPPFKSTMPCIAEARPAASAISSISKETTEEIREAILTHKVGGTFWEKPLARCFRAILALPAQYEFSTAQKALHHLKQNFRQTDILLLVPELTCHTKKLAKKLHLSCAVAGKQDPHFLMETVQEVVAITPQTFQLDICLLAALHGKLVTLWNSQASSSKELSSSEALSIICHETCYFSPFTRQEVSCLHTVELLALWKRILLANREIGACMGMSLWKRHQIGAFLAMAPGKPRFFISPTQAIKACFASGKLKVAIWATRLPSGIQEALSHANIHLVLVEDGFIRSIGLGSALQPPASIFLDTRGIYYDPAETSDLEHILATYQFSESLLVRTHAVIERLRMRGISKYARASTTFTAFPSLKHQLKILVPGQVADDLSVLRGGGEIQDNLSLLKAVRKARPEAYIIYRPHPDVEGGYRKGALSDRDILSFADEINRDGTITEILNQIDEVHTLTSLAGFEALIRNIPVTTYGTPFYAGWGLTQDKGRIPARRHRTLSLTELVAGTLLVYPRYLDPVTHLPCTLETVLDRFEQPDVWRPTYWMRLRKVQITLHKTFSALCRNLTFSSVF</sequence>
<dbReference type="AlphaFoldDB" id="A0A1Y0Y871"/>
<accession>A0A1Y0Y871</accession>
<gene>
    <name evidence="1" type="ORF">S1001342_00840</name>
</gene>
<proteinExistence type="predicted"/>
<evidence type="ECO:0000313" key="1">
    <source>
        <dbReference type="EMBL" id="ARW47195.1"/>
    </source>
</evidence>
<reference evidence="1 2" key="1">
    <citation type="submission" date="2017-05" db="EMBL/GenBank/DDBJ databases">
        <title>Genome sequence of Acetobacter pasteurianus subsp. pasteurianus strain SRCM101342.</title>
        <authorList>
            <person name="Cho S.H."/>
        </authorList>
    </citation>
    <scope>NUCLEOTIDE SEQUENCE [LARGE SCALE GENOMIC DNA]</scope>
    <source>
        <strain evidence="1 2">SRCM101342</strain>
    </source>
</reference>
<dbReference type="Pfam" id="PF05159">
    <property type="entry name" value="Capsule_synth"/>
    <property type="match status" value="2"/>
</dbReference>
<organism evidence="1 2">
    <name type="scientific">Acetobacter pasteurianus subsp. pasteurianus</name>
    <dbReference type="NCBI Taxonomy" id="481145"/>
    <lineage>
        <taxon>Bacteria</taxon>
        <taxon>Pseudomonadati</taxon>
        <taxon>Pseudomonadota</taxon>
        <taxon>Alphaproteobacteria</taxon>
        <taxon>Acetobacterales</taxon>
        <taxon>Acetobacteraceae</taxon>
        <taxon>Acetobacter</taxon>
    </lineage>
</organism>
<name>A0A1Y0Y871_ACEPA</name>